<dbReference type="SUPFAM" id="SSF81383">
    <property type="entry name" value="F-box domain"/>
    <property type="match status" value="1"/>
</dbReference>
<proteinExistence type="predicted"/>
<comment type="caution">
    <text evidence="3">The sequence shown here is derived from an EMBL/GenBank/DDBJ whole genome shotgun (WGS) entry which is preliminary data.</text>
</comment>
<dbReference type="CDD" id="cd09917">
    <property type="entry name" value="F-box_SF"/>
    <property type="match status" value="1"/>
</dbReference>
<evidence type="ECO:0000313" key="3">
    <source>
        <dbReference type="EMBL" id="KAG9977530.1"/>
    </source>
</evidence>
<dbReference type="SMART" id="SM00256">
    <property type="entry name" value="FBOX"/>
    <property type="match status" value="1"/>
</dbReference>
<feature type="non-terminal residue" evidence="3">
    <location>
        <position position="1"/>
    </location>
</feature>
<protein>
    <recommendedName>
        <fullName evidence="2">F-box domain-containing protein</fullName>
    </recommendedName>
</protein>
<dbReference type="Pfam" id="PF00646">
    <property type="entry name" value="F-box"/>
    <property type="match status" value="1"/>
</dbReference>
<dbReference type="PROSITE" id="PS50181">
    <property type="entry name" value="FBOX"/>
    <property type="match status" value="1"/>
</dbReference>
<gene>
    <name evidence="3" type="ORF">KCU98_g10006</name>
</gene>
<reference evidence="3" key="2">
    <citation type="submission" date="2021-08" db="EMBL/GenBank/DDBJ databases">
        <authorList>
            <person name="Gostincar C."/>
            <person name="Sun X."/>
            <person name="Song Z."/>
            <person name="Gunde-Cimerman N."/>
        </authorList>
    </citation>
    <scope>NUCLEOTIDE SEQUENCE</scope>
    <source>
        <strain evidence="3">EXF-9298</strain>
    </source>
</reference>
<dbReference type="EMBL" id="JAHFXS010001436">
    <property type="protein sequence ID" value="KAG9977530.1"/>
    <property type="molecule type" value="Genomic_DNA"/>
</dbReference>
<evidence type="ECO:0000313" key="4">
    <source>
        <dbReference type="Proteomes" id="UP000729357"/>
    </source>
</evidence>
<reference evidence="3" key="1">
    <citation type="journal article" date="2021" name="J Fungi (Basel)">
        <title>Virulence traits and population genomics of the black yeast Aureobasidium melanogenum.</title>
        <authorList>
            <person name="Cernosa A."/>
            <person name="Sun X."/>
            <person name="Gostincar C."/>
            <person name="Fang C."/>
            <person name="Gunde-Cimerman N."/>
            <person name="Song Z."/>
        </authorList>
    </citation>
    <scope>NUCLEOTIDE SEQUENCE</scope>
    <source>
        <strain evidence="3">EXF-9298</strain>
    </source>
</reference>
<keyword evidence="4" id="KW-1185">Reference proteome</keyword>
<evidence type="ECO:0000259" key="2">
    <source>
        <dbReference type="PROSITE" id="PS50181"/>
    </source>
</evidence>
<feature type="compositionally biased region" description="Acidic residues" evidence="1">
    <location>
        <begin position="382"/>
        <end position="412"/>
    </location>
</feature>
<accession>A0A9P8FMG7</accession>
<dbReference type="AlphaFoldDB" id="A0A9P8FMG7"/>
<name>A0A9P8FMG7_AURME</name>
<dbReference type="InterPro" id="IPR036047">
    <property type="entry name" value="F-box-like_dom_sf"/>
</dbReference>
<feature type="domain" description="F-box" evidence="2">
    <location>
        <begin position="17"/>
        <end position="63"/>
    </location>
</feature>
<dbReference type="InterPro" id="IPR001810">
    <property type="entry name" value="F-box_dom"/>
</dbReference>
<feature type="region of interest" description="Disordered" evidence="1">
    <location>
        <begin position="378"/>
        <end position="415"/>
    </location>
</feature>
<dbReference type="Proteomes" id="UP000729357">
    <property type="component" value="Unassembled WGS sequence"/>
</dbReference>
<organism evidence="3 4">
    <name type="scientific">Aureobasidium melanogenum</name>
    <name type="common">Aureobasidium pullulans var. melanogenum</name>
    <dbReference type="NCBI Taxonomy" id="46634"/>
    <lineage>
        <taxon>Eukaryota</taxon>
        <taxon>Fungi</taxon>
        <taxon>Dikarya</taxon>
        <taxon>Ascomycota</taxon>
        <taxon>Pezizomycotina</taxon>
        <taxon>Dothideomycetes</taxon>
        <taxon>Dothideomycetidae</taxon>
        <taxon>Dothideales</taxon>
        <taxon>Saccotheciaceae</taxon>
        <taxon>Aureobasidium</taxon>
    </lineage>
</organism>
<sequence length="437" mass="49878">MHPTNPTRRIAPHRRYAKKFLTLPDELLTKISDNVALEDLPNFRLTCKTLANISAKHFGEKRLAHRRFIFTEYSIRGLVDMTAHPVFGPRVKSIINITDNAKAMEVLLHWATRITIGTFDDIQLGLQKKARHLRGYGSGREIKDLPFVRMIPLPKVSLQIIRDASRFITFFPERLVLNLRSEGTDIDTENALCDFMLAGNGQLRPTVDAIIIARYTYIAILPSQGCLTLRRKETTAQDLPEPVYCGVSLDVFDPPMRNAILSAPFRRLNLRSCKIEIRELVMVLQAFAATLQVVDMADVHFWIQDKSQAGRCVRPVLCCLRDELRLRKLILNDIRAMHIDYGDGIIIAKDRTWHSQQTIRQVLDVFVEHDMYAWDFSWKDDSGDENEDGGEVEAGHEDEDEGEAENEKDEGDGGWSKYESILRRRAKKALALALAEP</sequence>
<evidence type="ECO:0000256" key="1">
    <source>
        <dbReference type="SAM" id="MobiDB-lite"/>
    </source>
</evidence>